<evidence type="ECO:0000256" key="2">
    <source>
        <dbReference type="ARBA" id="ARBA00022679"/>
    </source>
</evidence>
<dbReference type="KEGG" id="ngr:NAEGRDRAFT_72548"/>
<dbReference type="SUPFAM" id="SSF47895">
    <property type="entry name" value="Transducin (alpha subunit), insertion domain"/>
    <property type="match status" value="1"/>
</dbReference>
<dbReference type="InterPro" id="IPR050660">
    <property type="entry name" value="NEK_Ser/Thr_kinase"/>
</dbReference>
<dbReference type="OMA" id="TMNERSW"/>
<dbReference type="Gene3D" id="1.10.510.10">
    <property type="entry name" value="Transferase(Phosphotransferase) domain 1"/>
    <property type="match status" value="1"/>
</dbReference>
<dbReference type="InterPro" id="IPR008271">
    <property type="entry name" value="Ser/Thr_kinase_AS"/>
</dbReference>
<dbReference type="EMBL" id="GG738898">
    <property type="protein sequence ID" value="EFC39630.1"/>
    <property type="molecule type" value="Genomic_DNA"/>
</dbReference>
<dbReference type="GO" id="GO:0046872">
    <property type="term" value="F:metal ion binding"/>
    <property type="evidence" value="ECO:0007669"/>
    <property type="project" value="UniProtKB-KW"/>
</dbReference>
<feature type="binding site" evidence="8">
    <location>
        <begin position="452"/>
        <end position="455"/>
    </location>
    <ligand>
        <name>GTP</name>
        <dbReference type="ChEBI" id="CHEBI:37565"/>
    </ligand>
</feature>
<dbReference type="GO" id="GO:0003924">
    <property type="term" value="F:GTPase activity"/>
    <property type="evidence" value="ECO:0007669"/>
    <property type="project" value="InterPro"/>
</dbReference>
<reference evidence="12 13" key="1">
    <citation type="journal article" date="2010" name="Cell">
        <title>The genome of Naegleria gruberi illuminates early eukaryotic versatility.</title>
        <authorList>
            <person name="Fritz-Laylin L.K."/>
            <person name="Prochnik S.E."/>
            <person name="Ginger M.L."/>
            <person name="Dacks J.B."/>
            <person name="Carpenter M.L."/>
            <person name="Field M.C."/>
            <person name="Kuo A."/>
            <person name="Paredez A."/>
            <person name="Chapman J."/>
            <person name="Pham J."/>
            <person name="Shu S."/>
            <person name="Neupane R."/>
            <person name="Cipriano M."/>
            <person name="Mancuso J."/>
            <person name="Tu H."/>
            <person name="Salamov A."/>
            <person name="Lindquist E."/>
            <person name="Shapiro H."/>
            <person name="Lucas S."/>
            <person name="Grigoriev I.V."/>
            <person name="Cande W.Z."/>
            <person name="Fulton C."/>
            <person name="Rokhsar D.S."/>
            <person name="Dawson S.C."/>
        </authorList>
    </citation>
    <scope>NUCLEOTIDE SEQUENCE [LARGE SCALE GENOMIC DNA]</scope>
    <source>
        <strain evidence="12 13">NEG-M</strain>
    </source>
</reference>
<evidence type="ECO:0000256" key="5">
    <source>
        <dbReference type="ARBA" id="ARBA00022840"/>
    </source>
</evidence>
<feature type="compositionally biased region" description="Polar residues" evidence="10">
    <location>
        <begin position="108"/>
        <end position="120"/>
    </location>
</feature>
<keyword evidence="4" id="KW-0418">Kinase</keyword>
<evidence type="ECO:0000313" key="13">
    <source>
        <dbReference type="Proteomes" id="UP000006671"/>
    </source>
</evidence>
<evidence type="ECO:0000256" key="7">
    <source>
        <dbReference type="ARBA" id="ARBA00023224"/>
    </source>
</evidence>
<feature type="binding site" evidence="9">
    <location>
        <position position="360"/>
    </location>
    <ligand>
        <name>Mg(2+)</name>
        <dbReference type="ChEBI" id="CHEBI:18420"/>
    </ligand>
</feature>
<feature type="domain" description="Protein kinase" evidence="11">
    <location>
        <begin position="687"/>
        <end position="970"/>
    </location>
</feature>
<dbReference type="GO" id="GO:0007186">
    <property type="term" value="P:G protein-coupled receptor signaling pathway"/>
    <property type="evidence" value="ECO:0007669"/>
    <property type="project" value="InterPro"/>
</dbReference>
<keyword evidence="13" id="KW-1185">Reference proteome</keyword>
<evidence type="ECO:0000256" key="1">
    <source>
        <dbReference type="ARBA" id="ARBA00012513"/>
    </source>
</evidence>
<keyword evidence="3 8" id="KW-0547">Nucleotide-binding</keyword>
<dbReference type="Gene3D" id="3.30.200.20">
    <property type="entry name" value="Phosphorylase Kinase, domain 1"/>
    <property type="match status" value="1"/>
</dbReference>
<organism evidence="13">
    <name type="scientific">Naegleria gruberi</name>
    <name type="common">Amoeba</name>
    <dbReference type="NCBI Taxonomy" id="5762"/>
    <lineage>
        <taxon>Eukaryota</taxon>
        <taxon>Discoba</taxon>
        <taxon>Heterolobosea</taxon>
        <taxon>Tetramitia</taxon>
        <taxon>Eutetramitia</taxon>
        <taxon>Vahlkampfiidae</taxon>
        <taxon>Naegleria</taxon>
    </lineage>
</organism>
<dbReference type="PROSITE" id="PS50011">
    <property type="entry name" value="PROTEIN_KINASE_DOM"/>
    <property type="match status" value="1"/>
</dbReference>
<dbReference type="Proteomes" id="UP000006671">
    <property type="component" value="Unassembled WGS sequence"/>
</dbReference>
<dbReference type="InterPro" id="IPR027417">
    <property type="entry name" value="P-loop_NTPase"/>
</dbReference>
<dbReference type="EC" id="2.7.11.1" evidence="1"/>
<accession>D2VU62</accession>
<dbReference type="SMART" id="SM00220">
    <property type="entry name" value="S_TKc"/>
    <property type="match status" value="1"/>
</dbReference>
<dbReference type="AlphaFoldDB" id="D2VU62"/>
<gene>
    <name evidence="12" type="ORF">NAEGRDRAFT_72548</name>
</gene>
<dbReference type="OrthoDB" id="5979581at2759"/>
<keyword evidence="9" id="KW-0460">Magnesium</keyword>
<protein>
    <recommendedName>
        <fullName evidence="1">non-specific serine/threonine protein kinase</fullName>
        <ecNumber evidence="1">2.7.11.1</ecNumber>
    </recommendedName>
</protein>
<dbReference type="InterPro" id="IPR000719">
    <property type="entry name" value="Prot_kinase_dom"/>
</dbReference>
<evidence type="ECO:0000256" key="8">
    <source>
        <dbReference type="PIRSR" id="PIRSR601019-1"/>
    </source>
</evidence>
<dbReference type="Pfam" id="PF00503">
    <property type="entry name" value="G-alpha"/>
    <property type="match status" value="1"/>
</dbReference>
<feature type="region of interest" description="Disordered" evidence="10">
    <location>
        <begin position="108"/>
        <end position="131"/>
    </location>
</feature>
<dbReference type="GO" id="GO:0031683">
    <property type="term" value="F:G-protein beta/gamma-subunit complex binding"/>
    <property type="evidence" value="ECO:0007669"/>
    <property type="project" value="InterPro"/>
</dbReference>
<dbReference type="RefSeq" id="XP_002672374.1">
    <property type="nucleotide sequence ID" value="XM_002672328.1"/>
</dbReference>
<feature type="compositionally biased region" description="Low complexity" evidence="10">
    <location>
        <begin position="187"/>
        <end position="210"/>
    </location>
</feature>
<dbReference type="PANTHER" id="PTHR43671:SF13">
    <property type="entry name" value="SERINE_THREONINE-PROTEIN KINASE NEK2"/>
    <property type="match status" value="1"/>
</dbReference>
<dbReference type="Gene3D" id="1.10.400.10">
    <property type="entry name" value="GI Alpha 1, domain 2-like"/>
    <property type="match status" value="1"/>
</dbReference>
<evidence type="ECO:0000313" key="12">
    <source>
        <dbReference type="EMBL" id="EFC39630.1"/>
    </source>
</evidence>
<dbReference type="SMART" id="SM00275">
    <property type="entry name" value="G_alpha"/>
    <property type="match status" value="1"/>
</dbReference>
<sequence>MVPPSPTTSSPPFPFPSSTTTIHTIPVVALLGTSESGKSTIFKSCRSLYGNAQFCNFHSTQENRILIKTSLQYEIVHHIKRAIKFMEQFVANNSLLSDNNGSSNAITSASREAVSNTSMPNLERKASTRHDRRLSDELINLVKSNPSQFSDRSILSNSFDENALGDDSLLGISAVSTAMRHSKLLETSSASTSSSGLSPSSLGQSSPLTSKTTSNDSQKPSLFNRGRTTFANDEINQQQQFDVNMNMSNENRRRNSLISSFQFEWNKAEEKIVNRIKFISTKTMNERSWHIDYEGGLKELKSDIKAIWRNNAVRYLFMNATDFNFHISENIVYFMKNINRIFKEDYKPTEDDYFKMRVQTTGINSVDVKISKSTVVKVYDTGGERCERKKWALLLEAKPDVIVYVVSVADFDVNSCDQKNKNKLQESIEVLKSVCQEMNMRNLESEFVIVLNKMDVFKEKIEEKDKSISVIFPDFEKQGFHVSAFTTITASTGGINLSTEPQNVFDNSRKYIGRLFYNIIRTELKSKKSIHMYEMSAIDKSFVKYLFEEGLDSILRQSDSNPPSLKNDNLKILLNDNGVSDVLSISGIMKDSGKKSASIPKPTVKKRGFSNFISNILKRPSSQIQTTSLVPKQHLFDSVTENVPTGPPKRPQKLITNPKLTPEEEEAIKSTLETAIESKGTDYSEKYAIKKRIGLGAQGAAYIVSEKDSTEKKFYVMKRIKLRTIQELNQNFNEIKSLYSLRHEYINSIHDFFVEQKESTIIADTIGVGASESDAGKQEYVLCIILEFCKGGDLRMYLDRFKKKNGASSLVSQTLVVNWLRKLTAALVFIHTKGYLHRDLKPENIFFNDNERDELRIGDFGLSCFVKSVENAKVGTECYMSPEQAKGQDYSASSDIWSLGVIILEILSQRMTDVKEELSKNPNFVSDICNELKDIYSEELLDFVQMTLQLDPAARPSSSEQLMALVENIE</sequence>
<proteinExistence type="predicted"/>
<keyword evidence="5" id="KW-0067">ATP-binding</keyword>
<keyword evidence="7" id="KW-0807">Transducer</keyword>
<feature type="compositionally biased region" description="Basic and acidic residues" evidence="10">
    <location>
        <begin position="122"/>
        <end position="131"/>
    </location>
</feature>
<dbReference type="InterPro" id="IPR011009">
    <property type="entry name" value="Kinase-like_dom_sf"/>
</dbReference>
<evidence type="ECO:0000256" key="3">
    <source>
        <dbReference type="ARBA" id="ARBA00022741"/>
    </source>
</evidence>
<dbReference type="GO" id="GO:0005525">
    <property type="term" value="F:GTP binding"/>
    <property type="evidence" value="ECO:0007669"/>
    <property type="project" value="UniProtKB-KW"/>
</dbReference>
<dbReference type="SUPFAM" id="SSF52540">
    <property type="entry name" value="P-loop containing nucleoside triphosphate hydrolases"/>
    <property type="match status" value="1"/>
</dbReference>
<name>D2VU62_NAEGR</name>
<dbReference type="eggNOG" id="KOG0589">
    <property type="taxonomic scope" value="Eukaryota"/>
</dbReference>
<dbReference type="Gene3D" id="3.40.50.300">
    <property type="entry name" value="P-loop containing nucleotide triphosphate hydrolases"/>
    <property type="match status" value="1"/>
</dbReference>
<evidence type="ECO:0000259" key="11">
    <source>
        <dbReference type="PROSITE" id="PS50011"/>
    </source>
</evidence>
<dbReference type="PROSITE" id="PS51882">
    <property type="entry name" value="G_ALPHA"/>
    <property type="match status" value="1"/>
</dbReference>
<evidence type="ECO:0000256" key="9">
    <source>
        <dbReference type="PIRSR" id="PIRSR601019-2"/>
    </source>
</evidence>
<feature type="region of interest" description="Disordered" evidence="10">
    <location>
        <begin position="187"/>
        <end position="224"/>
    </location>
</feature>
<dbReference type="InterPro" id="IPR011025">
    <property type="entry name" value="GproteinA_insert"/>
</dbReference>
<evidence type="ECO:0000256" key="4">
    <source>
        <dbReference type="ARBA" id="ARBA00022777"/>
    </source>
</evidence>
<evidence type="ECO:0000256" key="10">
    <source>
        <dbReference type="SAM" id="MobiDB-lite"/>
    </source>
</evidence>
<keyword evidence="9" id="KW-0479">Metal-binding</keyword>
<dbReference type="GO" id="GO:0005524">
    <property type="term" value="F:ATP binding"/>
    <property type="evidence" value="ECO:0007669"/>
    <property type="project" value="UniProtKB-KW"/>
</dbReference>
<dbReference type="eggNOG" id="KOG0082">
    <property type="taxonomic scope" value="Eukaryota"/>
</dbReference>
<keyword evidence="6 8" id="KW-0342">GTP-binding</keyword>
<dbReference type="GeneID" id="8855744"/>
<dbReference type="GO" id="GO:0004674">
    <property type="term" value="F:protein serine/threonine kinase activity"/>
    <property type="evidence" value="ECO:0007669"/>
    <property type="project" value="UniProtKB-EC"/>
</dbReference>
<dbReference type="SUPFAM" id="SSF56112">
    <property type="entry name" value="Protein kinase-like (PK-like)"/>
    <property type="match status" value="1"/>
</dbReference>
<evidence type="ECO:0000256" key="6">
    <source>
        <dbReference type="ARBA" id="ARBA00023134"/>
    </source>
</evidence>
<dbReference type="PRINTS" id="PR00318">
    <property type="entry name" value="GPROTEINA"/>
</dbReference>
<dbReference type="Pfam" id="PF00069">
    <property type="entry name" value="Pkinase"/>
    <property type="match status" value="1"/>
</dbReference>
<dbReference type="InterPro" id="IPR001019">
    <property type="entry name" value="Gprotein_alpha_su"/>
</dbReference>
<dbReference type="FunFam" id="3.40.50.300:FF:000720">
    <property type="entry name" value="Guanine nucleotide-binding protein G(k) subunit alpha"/>
    <property type="match status" value="1"/>
</dbReference>
<keyword evidence="2" id="KW-0808">Transferase</keyword>
<dbReference type="PROSITE" id="PS00108">
    <property type="entry name" value="PROTEIN_KINASE_ST"/>
    <property type="match status" value="1"/>
</dbReference>
<feature type="compositionally biased region" description="Polar residues" evidence="10">
    <location>
        <begin position="211"/>
        <end position="224"/>
    </location>
</feature>
<dbReference type="VEuPathDB" id="AmoebaDB:NAEGRDRAFT_72548"/>
<dbReference type="InParanoid" id="D2VU62"/>
<dbReference type="PANTHER" id="PTHR43671">
    <property type="entry name" value="SERINE/THREONINE-PROTEIN KINASE NEK"/>
    <property type="match status" value="1"/>
</dbReference>